<evidence type="ECO:0000313" key="3">
    <source>
        <dbReference type="Proteomes" id="UP000623542"/>
    </source>
</evidence>
<sequence>PSEMDTMEGLRKKLHELEQKNLEFANQHSREMSHCEKEIMKLRLELERGHGVCQALERKLSFARREAHMQIYSAEEELCDAK</sequence>
<proteinExistence type="predicted"/>
<evidence type="ECO:0000313" key="2">
    <source>
        <dbReference type="EMBL" id="NXD31097.1"/>
    </source>
</evidence>
<dbReference type="InterPro" id="IPR038820">
    <property type="entry name" value="CCDC171"/>
</dbReference>
<protein>
    <submittedName>
        <fullName evidence="2">CC171 protein</fullName>
    </submittedName>
</protein>
<feature type="coiled-coil region" evidence="1">
    <location>
        <begin position="7"/>
        <end position="45"/>
    </location>
</feature>
<name>A0A851UML0_9PASS</name>
<feature type="non-terminal residue" evidence="2">
    <location>
        <position position="1"/>
    </location>
</feature>
<keyword evidence="3" id="KW-1185">Reference proteome</keyword>
<dbReference type="PANTHER" id="PTHR47899:SF1">
    <property type="entry name" value="COILED-COIL DOMAIN-CONTAINING PROTEIN 171"/>
    <property type="match status" value="1"/>
</dbReference>
<dbReference type="EMBL" id="WBNG01001844">
    <property type="protein sequence ID" value="NXD31097.1"/>
    <property type="molecule type" value="Genomic_DNA"/>
</dbReference>
<reference evidence="2" key="1">
    <citation type="submission" date="2019-09" db="EMBL/GenBank/DDBJ databases">
        <title>Bird 10,000 Genomes (B10K) Project - Family phase.</title>
        <authorList>
            <person name="Zhang G."/>
        </authorList>
    </citation>
    <scope>NUCLEOTIDE SEQUENCE</scope>
    <source>
        <strain evidence="2">B10K-IZCAS-20218</strain>
        <tissue evidence="2">Blood</tissue>
    </source>
</reference>
<organism evidence="2 3">
    <name type="scientific">Elachura formosa</name>
    <name type="common">spotted wren-babbler</name>
    <dbReference type="NCBI Taxonomy" id="1463973"/>
    <lineage>
        <taxon>Eukaryota</taxon>
        <taxon>Metazoa</taxon>
        <taxon>Chordata</taxon>
        <taxon>Craniata</taxon>
        <taxon>Vertebrata</taxon>
        <taxon>Euteleostomi</taxon>
        <taxon>Archelosauria</taxon>
        <taxon>Archosauria</taxon>
        <taxon>Dinosauria</taxon>
        <taxon>Saurischia</taxon>
        <taxon>Theropoda</taxon>
        <taxon>Coelurosauria</taxon>
        <taxon>Aves</taxon>
        <taxon>Neognathae</taxon>
        <taxon>Neoaves</taxon>
        <taxon>Telluraves</taxon>
        <taxon>Australaves</taxon>
        <taxon>Passeriformes</taxon>
        <taxon>Elachuridae</taxon>
        <taxon>Elachura</taxon>
    </lineage>
</organism>
<dbReference type="OrthoDB" id="287623at2759"/>
<dbReference type="PANTHER" id="PTHR47899">
    <property type="entry name" value="COILED-COIL DOMAIN-CONTAINING PROTEIN 171"/>
    <property type="match status" value="1"/>
</dbReference>
<comment type="caution">
    <text evidence="2">The sequence shown here is derived from an EMBL/GenBank/DDBJ whole genome shotgun (WGS) entry which is preliminary data.</text>
</comment>
<dbReference type="Proteomes" id="UP000623542">
    <property type="component" value="Unassembled WGS sequence"/>
</dbReference>
<keyword evidence="1" id="KW-0175">Coiled coil</keyword>
<evidence type="ECO:0000256" key="1">
    <source>
        <dbReference type="SAM" id="Coils"/>
    </source>
</evidence>
<gene>
    <name evidence="2" type="primary">Ccdc171_2</name>
    <name evidence="2" type="ORF">ELAFOR_R11276</name>
</gene>
<feature type="non-terminal residue" evidence="2">
    <location>
        <position position="82"/>
    </location>
</feature>
<dbReference type="AlphaFoldDB" id="A0A851UML0"/>
<accession>A0A851UML0</accession>